<feature type="binding site" evidence="3">
    <location>
        <position position="70"/>
    </location>
    <ligand>
        <name>substrate</name>
    </ligand>
</feature>
<evidence type="ECO:0000256" key="2">
    <source>
        <dbReference type="PIRSR" id="PIRSR620019-1"/>
    </source>
</evidence>
<evidence type="ECO:0000259" key="4">
    <source>
        <dbReference type="Pfam" id="PF17836"/>
    </source>
</evidence>
<organism evidence="5 6">
    <name type="scientific">Crenothrix polyspora</name>
    <dbReference type="NCBI Taxonomy" id="360316"/>
    <lineage>
        <taxon>Bacteria</taxon>
        <taxon>Pseudomonadati</taxon>
        <taxon>Pseudomonadota</taxon>
        <taxon>Gammaproteobacteria</taxon>
        <taxon>Methylococcales</taxon>
        <taxon>Crenotrichaceae</taxon>
        <taxon>Crenothrix</taxon>
    </lineage>
</organism>
<evidence type="ECO:0000313" key="6">
    <source>
        <dbReference type="Proteomes" id="UP000195442"/>
    </source>
</evidence>
<dbReference type="Gene3D" id="3.40.50.20">
    <property type="match status" value="1"/>
</dbReference>
<accession>A0A1R4HA79</accession>
<proteinExistence type="inferred from homology"/>
<reference evidence="6" key="1">
    <citation type="submission" date="2017-02" db="EMBL/GenBank/DDBJ databases">
        <authorList>
            <person name="Daims H."/>
        </authorList>
    </citation>
    <scope>NUCLEOTIDE SEQUENCE [LARGE SCALE GENOMIC DNA]</scope>
</reference>
<sequence length="211" mass="21518">MSIEALLIIGAGGHAKVVIDAVRCAYGESVILQLADDNLALAGVTCMELSIIAPVSRAVTTEGDFHVAVGHNGFRARLAETCLQAGMVYNSIVHPKAAVAASATMADGCFIAANAVVAPMVVLNAGCIVNHGAVVDHDCVIGRYCHIAPNATLAGDVRLGEKVLIGAGANILPGVTIGDNCVVGAGAVVLHDLPPHTTYAGVPAQRIQIRE</sequence>
<dbReference type="AlphaFoldDB" id="A0A1R4HA79"/>
<dbReference type="InterPro" id="IPR001451">
    <property type="entry name" value="Hexapep"/>
</dbReference>
<evidence type="ECO:0000256" key="1">
    <source>
        <dbReference type="ARBA" id="ARBA00007274"/>
    </source>
</evidence>
<dbReference type="InterPro" id="IPR011004">
    <property type="entry name" value="Trimer_LpxA-like_sf"/>
</dbReference>
<feature type="domain" description="PglD N-terminal" evidence="4">
    <location>
        <begin position="6"/>
        <end position="80"/>
    </location>
</feature>
<evidence type="ECO:0000313" key="5">
    <source>
        <dbReference type="EMBL" id="SJM93119.1"/>
    </source>
</evidence>
<gene>
    <name evidence="5" type="ORF">CRENPOLYSF2_3090011</name>
</gene>
<keyword evidence="6" id="KW-1185">Reference proteome</keyword>
<dbReference type="Gene3D" id="2.160.10.10">
    <property type="entry name" value="Hexapeptide repeat proteins"/>
    <property type="match status" value="2"/>
</dbReference>
<comment type="similarity">
    <text evidence="1">Belongs to the transferase hexapeptide repeat family.</text>
</comment>
<dbReference type="NCBIfam" id="TIGR03570">
    <property type="entry name" value="NeuD_NnaD"/>
    <property type="match status" value="1"/>
</dbReference>
<name>A0A1R4HA79_9GAMM</name>
<feature type="binding site" evidence="3">
    <location>
        <position position="146"/>
    </location>
    <ligand>
        <name>acetyl-CoA</name>
        <dbReference type="ChEBI" id="CHEBI:57288"/>
    </ligand>
</feature>
<dbReference type="InterPro" id="IPR020019">
    <property type="entry name" value="AcTrfase_PglD-like"/>
</dbReference>
<dbReference type="PANTHER" id="PTHR43300:SF7">
    <property type="entry name" value="UDP-N-ACETYLBACILLOSAMINE N-ACETYLTRANSFERASE"/>
    <property type="match status" value="1"/>
</dbReference>
<dbReference type="Proteomes" id="UP000195442">
    <property type="component" value="Unassembled WGS sequence"/>
</dbReference>
<dbReference type="SUPFAM" id="SSF51161">
    <property type="entry name" value="Trimeric LpxA-like enzymes"/>
    <property type="match status" value="1"/>
</dbReference>
<protein>
    <recommendedName>
        <fullName evidence="4">PglD N-terminal domain-containing protein</fullName>
    </recommendedName>
</protein>
<dbReference type="OrthoDB" id="9794407at2"/>
<dbReference type="Pfam" id="PF17836">
    <property type="entry name" value="PglD_N"/>
    <property type="match status" value="1"/>
</dbReference>
<dbReference type="EMBL" id="FUKJ01000234">
    <property type="protein sequence ID" value="SJM93119.1"/>
    <property type="molecule type" value="Genomic_DNA"/>
</dbReference>
<dbReference type="InterPro" id="IPR050179">
    <property type="entry name" value="Trans_hexapeptide_repeat"/>
</dbReference>
<feature type="site" description="Increases basicity of active site His" evidence="2">
    <location>
        <position position="138"/>
    </location>
</feature>
<dbReference type="CDD" id="cd03360">
    <property type="entry name" value="LbH_AT_putative"/>
    <property type="match status" value="1"/>
</dbReference>
<dbReference type="Pfam" id="PF00132">
    <property type="entry name" value="Hexapep"/>
    <property type="match status" value="2"/>
</dbReference>
<evidence type="ECO:0000256" key="3">
    <source>
        <dbReference type="PIRSR" id="PIRSR620019-2"/>
    </source>
</evidence>
<dbReference type="PANTHER" id="PTHR43300">
    <property type="entry name" value="ACETYLTRANSFERASE"/>
    <property type="match status" value="1"/>
</dbReference>
<dbReference type="InterPro" id="IPR041561">
    <property type="entry name" value="PglD_N"/>
</dbReference>
<dbReference type="RefSeq" id="WP_087147259.1">
    <property type="nucleotide sequence ID" value="NZ_FUKJ01000234.1"/>
</dbReference>
<feature type="active site" description="Proton acceptor" evidence="2">
    <location>
        <position position="137"/>
    </location>
</feature>